<name>A0A1B6I332_9HEMI</name>
<evidence type="ECO:0000313" key="1">
    <source>
        <dbReference type="EMBL" id="JAS81332.1"/>
    </source>
</evidence>
<reference evidence="1" key="1">
    <citation type="submission" date="2015-11" db="EMBL/GenBank/DDBJ databases">
        <title>De novo transcriptome assembly of four potential Pierce s Disease insect vectors from Arizona vineyards.</title>
        <authorList>
            <person name="Tassone E.E."/>
        </authorList>
    </citation>
    <scope>NUCLEOTIDE SEQUENCE</scope>
</reference>
<sequence length="139" mass="16296">MNKSINSTNVNNEKRTIRALKGLGPLDTCRTAFKELRILTVVGLYIQETILYTIKSGQARTGDGHSYNTRHRSNFLLNQHHLSLFERKPSYRGAMFFNIPPESLRRLPEKNFKASLRNWLLERPIYTIQEFVQCRTHNF</sequence>
<protein>
    <submittedName>
        <fullName evidence="1">Uncharacterized protein</fullName>
    </submittedName>
</protein>
<gene>
    <name evidence="1" type="ORF">g.41778</name>
</gene>
<organism evidence="1">
    <name type="scientific">Homalodisca liturata</name>
    <dbReference type="NCBI Taxonomy" id="320908"/>
    <lineage>
        <taxon>Eukaryota</taxon>
        <taxon>Metazoa</taxon>
        <taxon>Ecdysozoa</taxon>
        <taxon>Arthropoda</taxon>
        <taxon>Hexapoda</taxon>
        <taxon>Insecta</taxon>
        <taxon>Pterygota</taxon>
        <taxon>Neoptera</taxon>
        <taxon>Paraneoptera</taxon>
        <taxon>Hemiptera</taxon>
        <taxon>Auchenorrhyncha</taxon>
        <taxon>Membracoidea</taxon>
        <taxon>Cicadellidae</taxon>
        <taxon>Cicadellinae</taxon>
        <taxon>Proconiini</taxon>
        <taxon>Homalodisca</taxon>
    </lineage>
</organism>
<dbReference type="EMBL" id="GECU01026374">
    <property type="protein sequence ID" value="JAS81332.1"/>
    <property type="molecule type" value="Transcribed_RNA"/>
</dbReference>
<dbReference type="AlphaFoldDB" id="A0A1B6I332"/>
<proteinExistence type="predicted"/>
<accession>A0A1B6I332</accession>